<gene>
    <name evidence="2" type="ORF">AB0L16_08805</name>
</gene>
<name>A0ABV3JUL4_STRON</name>
<dbReference type="Proteomes" id="UP001552594">
    <property type="component" value="Unassembled WGS sequence"/>
</dbReference>
<dbReference type="RefSeq" id="WP_161968630.1">
    <property type="nucleotide sequence ID" value="NZ_JBFAUK010000005.1"/>
</dbReference>
<evidence type="ECO:0000256" key="1">
    <source>
        <dbReference type="SAM" id="MobiDB-lite"/>
    </source>
</evidence>
<accession>A0ABV3JUL4</accession>
<evidence type="ECO:0000313" key="2">
    <source>
        <dbReference type="EMBL" id="MEV5506566.1"/>
    </source>
</evidence>
<feature type="region of interest" description="Disordered" evidence="1">
    <location>
        <begin position="332"/>
        <end position="369"/>
    </location>
</feature>
<keyword evidence="3" id="KW-1185">Reference proteome</keyword>
<evidence type="ECO:0000313" key="3">
    <source>
        <dbReference type="Proteomes" id="UP001552594"/>
    </source>
</evidence>
<protein>
    <submittedName>
        <fullName evidence="2">Uncharacterized protein</fullName>
    </submittedName>
</protein>
<proteinExistence type="predicted"/>
<dbReference type="EMBL" id="JBFAUK010000005">
    <property type="protein sequence ID" value="MEV5506566.1"/>
    <property type="molecule type" value="Genomic_DNA"/>
</dbReference>
<organism evidence="2 3">
    <name type="scientific">Streptomyces orinoci</name>
    <name type="common">Streptoverticillium orinoci</name>
    <dbReference type="NCBI Taxonomy" id="67339"/>
    <lineage>
        <taxon>Bacteria</taxon>
        <taxon>Bacillati</taxon>
        <taxon>Actinomycetota</taxon>
        <taxon>Actinomycetes</taxon>
        <taxon>Kitasatosporales</taxon>
        <taxon>Streptomycetaceae</taxon>
        <taxon>Streptomyces</taxon>
    </lineage>
</organism>
<comment type="caution">
    <text evidence="2">The sequence shown here is derived from an EMBL/GenBank/DDBJ whole genome shotgun (WGS) entry which is preliminary data.</text>
</comment>
<reference evidence="2 3" key="1">
    <citation type="submission" date="2024-06" db="EMBL/GenBank/DDBJ databases">
        <title>The Natural Products Discovery Center: Release of the First 8490 Sequenced Strains for Exploring Actinobacteria Biosynthetic Diversity.</title>
        <authorList>
            <person name="Kalkreuter E."/>
            <person name="Kautsar S.A."/>
            <person name="Yang D."/>
            <person name="Bader C.D."/>
            <person name="Teijaro C.N."/>
            <person name="Fluegel L."/>
            <person name="Davis C.M."/>
            <person name="Simpson J.R."/>
            <person name="Lauterbach L."/>
            <person name="Steele A.D."/>
            <person name="Gui C."/>
            <person name="Meng S."/>
            <person name="Li G."/>
            <person name="Viehrig K."/>
            <person name="Ye F."/>
            <person name="Su P."/>
            <person name="Kiefer A.F."/>
            <person name="Nichols A."/>
            <person name="Cepeda A.J."/>
            <person name="Yan W."/>
            <person name="Fan B."/>
            <person name="Jiang Y."/>
            <person name="Adhikari A."/>
            <person name="Zheng C.-J."/>
            <person name="Schuster L."/>
            <person name="Cowan T.M."/>
            <person name="Smanski M.J."/>
            <person name="Chevrette M.G."/>
            <person name="De Carvalho L.P.S."/>
            <person name="Shen B."/>
        </authorList>
    </citation>
    <scope>NUCLEOTIDE SEQUENCE [LARGE SCALE GENOMIC DNA]</scope>
    <source>
        <strain evidence="2 3">NPDC052347</strain>
    </source>
</reference>
<sequence length="369" mass="39879">MAVIDRETTTALDTTQDRYGRTVHHHAAAAARARRNAAAAEAYTTHLAPHATGLLDAARSSLDELPPARHTTAWRTLLDALAASHAEITRILGRPATPGSAAEREQHQALWPHLALWADHSSLAADLADQHHQGEPGTGLTAEEAQRWTHQAQAAKLRGELDLIESWYAADGRRITLAYLVQDDTSTVIALTGDPDAPGWQVIGHYSDEYTAGRALPRPVPPGVLRPDSSRFNRPEPAPEVPLHELLQDITEARSAGDVSETLLTATQHGYDAGPMVRLQELLYTAGKFAAALETVQGRQIAARLDALGRQLDFLTREVKDAAEDLGATVAVLPPHRTPTPPRIRPRPALDTTLPPPPPPRATAPAHHP</sequence>